<dbReference type="OrthoDB" id="375620at2759"/>
<name>A0A0J9SCS5_PLAVI</name>
<organism evidence="2 3">
    <name type="scientific">Plasmodium vivax India VII</name>
    <dbReference type="NCBI Taxonomy" id="1077284"/>
    <lineage>
        <taxon>Eukaryota</taxon>
        <taxon>Sar</taxon>
        <taxon>Alveolata</taxon>
        <taxon>Apicomplexa</taxon>
        <taxon>Aconoidasida</taxon>
        <taxon>Haemosporida</taxon>
        <taxon>Plasmodiidae</taxon>
        <taxon>Plasmodium</taxon>
        <taxon>Plasmodium (Plasmodium)</taxon>
    </lineage>
</organism>
<evidence type="ECO:0000256" key="1">
    <source>
        <dbReference type="SAM" id="MobiDB-lite"/>
    </source>
</evidence>
<reference evidence="2 3" key="1">
    <citation type="submission" date="2011-08" db="EMBL/GenBank/DDBJ databases">
        <title>The Genome Sequence of Plasmodium vivax India VII.</title>
        <authorList>
            <consortium name="The Broad Institute Genome Sequencing Platform"/>
            <consortium name="The Broad Institute Genome Sequencing Center for Infectious Disease"/>
            <person name="Neafsey D."/>
            <person name="Carlton J."/>
            <person name="Barnwell J."/>
            <person name="Collins W."/>
            <person name="Escalante A."/>
            <person name="Mullikin J."/>
            <person name="Saul A."/>
            <person name="Guigo R."/>
            <person name="Camara F."/>
            <person name="Young S.K."/>
            <person name="Zeng Q."/>
            <person name="Gargeya S."/>
            <person name="Fitzgerald M."/>
            <person name="Haas B."/>
            <person name="Abouelleil A."/>
            <person name="Alvarado L."/>
            <person name="Arachchi H.M."/>
            <person name="Berlin A."/>
            <person name="Brown A."/>
            <person name="Chapman S.B."/>
            <person name="Chen Z."/>
            <person name="Dunbar C."/>
            <person name="Freedman E."/>
            <person name="Gearin G."/>
            <person name="Gellesch M."/>
            <person name="Goldberg J."/>
            <person name="Griggs A."/>
            <person name="Gujja S."/>
            <person name="Heiman D."/>
            <person name="Howarth C."/>
            <person name="Larson L."/>
            <person name="Lui A."/>
            <person name="MacDonald P.J.P."/>
            <person name="Montmayeur A."/>
            <person name="Murphy C."/>
            <person name="Neiman D."/>
            <person name="Pearson M."/>
            <person name="Priest M."/>
            <person name="Roberts A."/>
            <person name="Saif S."/>
            <person name="Shea T."/>
            <person name="Shenoy N."/>
            <person name="Sisk P."/>
            <person name="Stolte C."/>
            <person name="Sykes S."/>
            <person name="Wortman J."/>
            <person name="Nusbaum C."/>
            <person name="Birren B."/>
        </authorList>
    </citation>
    <scope>NUCLEOTIDE SEQUENCE [LARGE SCALE GENOMIC DNA]</scope>
    <source>
        <strain evidence="2 3">India VII</strain>
    </source>
</reference>
<evidence type="ECO:0000313" key="2">
    <source>
        <dbReference type="EMBL" id="KMZ79722.1"/>
    </source>
</evidence>
<proteinExistence type="predicted"/>
<evidence type="ECO:0000313" key="3">
    <source>
        <dbReference type="Proteomes" id="UP000053562"/>
    </source>
</evidence>
<dbReference type="EMBL" id="KQ234316">
    <property type="protein sequence ID" value="KMZ79722.1"/>
    <property type="molecule type" value="Genomic_DNA"/>
</dbReference>
<sequence>MKRSTEGTHQENLQMSGPDKKYITVYYCRNGGTGQGKDRKKKEEMNKGYVTIEITRMNQRIHPYRKAKGQLISPKGSKQSGMQRGMERSIERGIERGIDRGRKFLASCINSLLKENEKWSWTKMLLDLVNDTKKRINEKINAFFKVFVLSADYFPNELQINDDAMTMMMGGGPTGSVGYFNAEHAKMLLESASVYDKKCTTKGITTQGSFSPSRCLPINRDHFGYANANRVLSNEGVRDNYYAQNMTNLNRFNKSLFNHDLWGQCGLFSLPNSGNDSYLPQNWGTPYPHTHSAPKKQNVKNFYISVVNKKTNVKEVRKISLMEICSSPYFFLCQGFLSDLESYLALNHCLLYLKKNEAELSQVHVNFFSSLIDVDEVNFLEEGVSKSILRLAIRRLTTLFKIPTDQIKSVEFCLYLKGSEQMETLNFTGQSIYRYSIFIFLSSKKGNFVEFPQSGLKIMTMAGNCIIYECSGMGSDSVQGVDSNPKSTGFKFDLSEEKLFFLKVNLKENVDLHQLLVSGKGAAATGDMPLPRAPQFAELSCAGSPNYTYCYNYSPPYAHITSNRVNLTSAAFNPLTNPFSCVQRNVDTINKEIMQLNMNSMRNLYLKTKTAKNCAAPFVVPLSQFSQHQMGANSPQGC</sequence>
<protein>
    <submittedName>
        <fullName evidence="2">Uncharacterized protein</fullName>
    </submittedName>
</protein>
<dbReference type="Proteomes" id="UP000053562">
    <property type="component" value="Unassembled WGS sequence"/>
</dbReference>
<dbReference type="AlphaFoldDB" id="A0A0J9SCS5"/>
<accession>A0A0J9SCS5</accession>
<feature type="region of interest" description="Disordered" evidence="1">
    <location>
        <begin position="68"/>
        <end position="87"/>
    </location>
</feature>
<gene>
    <name evidence="2" type="ORF">PVIIG_00996</name>
</gene>